<sequence length="212" mass="24421">MALSLMYMNQQKYQSILTDSIKEVNESLDSSKQLQLFAQPERIRIATQLWTHSNRQIDIVYPLTSEDSQEREEFIFSLREYVVRANLPPITSSGQLTKNPMTAKQSLVLTGLGEKGFDNAVKAVIELQSRFASHLPVDSLQSWSPIKDEDKLCLELSNRYFTPDYLTTEYDTVSLDESIDPLEILRTKTTNGKHTEDNVVFYYEQLLDKNNK</sequence>
<keyword evidence="2" id="KW-1185">Reference proteome</keyword>
<dbReference type="Proteomes" id="UP001055072">
    <property type="component" value="Unassembled WGS sequence"/>
</dbReference>
<evidence type="ECO:0000313" key="1">
    <source>
        <dbReference type="EMBL" id="KAI0084090.1"/>
    </source>
</evidence>
<evidence type="ECO:0000313" key="2">
    <source>
        <dbReference type="Proteomes" id="UP001055072"/>
    </source>
</evidence>
<accession>A0ACB8TQ54</accession>
<dbReference type="EMBL" id="MU274947">
    <property type="protein sequence ID" value="KAI0084090.1"/>
    <property type="molecule type" value="Genomic_DNA"/>
</dbReference>
<proteinExistence type="predicted"/>
<name>A0ACB8TQ54_9APHY</name>
<organism evidence="1 2">
    <name type="scientific">Irpex rosettiformis</name>
    <dbReference type="NCBI Taxonomy" id="378272"/>
    <lineage>
        <taxon>Eukaryota</taxon>
        <taxon>Fungi</taxon>
        <taxon>Dikarya</taxon>
        <taxon>Basidiomycota</taxon>
        <taxon>Agaricomycotina</taxon>
        <taxon>Agaricomycetes</taxon>
        <taxon>Polyporales</taxon>
        <taxon>Irpicaceae</taxon>
        <taxon>Irpex</taxon>
    </lineage>
</organism>
<protein>
    <submittedName>
        <fullName evidence="1">Uncharacterized protein</fullName>
    </submittedName>
</protein>
<reference evidence="1" key="1">
    <citation type="journal article" date="2021" name="Environ. Microbiol.">
        <title>Gene family expansions and transcriptome signatures uncover fungal adaptations to wood decay.</title>
        <authorList>
            <person name="Hage H."/>
            <person name="Miyauchi S."/>
            <person name="Viragh M."/>
            <person name="Drula E."/>
            <person name="Min B."/>
            <person name="Chaduli D."/>
            <person name="Navarro D."/>
            <person name="Favel A."/>
            <person name="Norest M."/>
            <person name="Lesage-Meessen L."/>
            <person name="Balint B."/>
            <person name="Merenyi Z."/>
            <person name="de Eugenio L."/>
            <person name="Morin E."/>
            <person name="Martinez A.T."/>
            <person name="Baldrian P."/>
            <person name="Stursova M."/>
            <person name="Martinez M.J."/>
            <person name="Novotny C."/>
            <person name="Magnuson J.K."/>
            <person name="Spatafora J.W."/>
            <person name="Maurice S."/>
            <person name="Pangilinan J."/>
            <person name="Andreopoulos W."/>
            <person name="LaButti K."/>
            <person name="Hundley H."/>
            <person name="Na H."/>
            <person name="Kuo A."/>
            <person name="Barry K."/>
            <person name="Lipzen A."/>
            <person name="Henrissat B."/>
            <person name="Riley R."/>
            <person name="Ahrendt S."/>
            <person name="Nagy L.G."/>
            <person name="Grigoriev I.V."/>
            <person name="Martin F."/>
            <person name="Rosso M.N."/>
        </authorList>
    </citation>
    <scope>NUCLEOTIDE SEQUENCE</scope>
    <source>
        <strain evidence="1">CBS 384.51</strain>
    </source>
</reference>
<comment type="caution">
    <text evidence="1">The sequence shown here is derived from an EMBL/GenBank/DDBJ whole genome shotgun (WGS) entry which is preliminary data.</text>
</comment>
<gene>
    <name evidence="1" type="ORF">BDY19DRAFT_997941</name>
</gene>